<dbReference type="PANTHER" id="PTHR21255">
    <property type="entry name" value="T-COMPLEX-ASSOCIATED-TESTIS-EXPRESSED 1/ DYNEIN LIGHT CHAIN"/>
    <property type="match status" value="1"/>
</dbReference>
<dbReference type="OrthoDB" id="10260741at2759"/>
<gene>
    <name evidence="2" type="primary">ODA-LC2</name>
    <name evidence="2" type="ORF">MICPUCDRAFT_49621</name>
</gene>
<evidence type="ECO:0000256" key="1">
    <source>
        <dbReference type="ARBA" id="ARBA00005361"/>
    </source>
</evidence>
<keyword evidence="2" id="KW-0966">Cell projection</keyword>
<keyword evidence="2" id="KW-0969">Cilium</keyword>
<dbReference type="InterPro" id="IPR038586">
    <property type="entry name" value="Tctex-1-like_sf"/>
</dbReference>
<dbReference type="InterPro" id="IPR005334">
    <property type="entry name" value="Tctex-1-like"/>
</dbReference>
<dbReference type="FunFam" id="3.30.1140.40:FF:000003">
    <property type="entry name" value="tctex1 domain-containing protein 2"/>
    <property type="match status" value="1"/>
</dbReference>
<dbReference type="EMBL" id="GG663740">
    <property type="protein sequence ID" value="EEH56305.1"/>
    <property type="molecule type" value="Genomic_DNA"/>
</dbReference>
<evidence type="ECO:0000313" key="3">
    <source>
        <dbReference type="Proteomes" id="UP000001876"/>
    </source>
</evidence>
<sequence>MSDDGFPDVDTVKYENTYIMKPEDYGEGYKFMRGPVQKVLSETIKERLHDTTYDPLKSAQIAKELADTIKERVKNLNFTRYKLVVQVTVGEKTGQAIRLASRCLWDTATDNFASDFYENSSVFCVAMVFGLYYE</sequence>
<dbReference type="GO" id="GO:0007018">
    <property type="term" value="P:microtubule-based movement"/>
    <property type="evidence" value="ECO:0007669"/>
    <property type="project" value="TreeGrafter"/>
</dbReference>
<dbReference type="GO" id="GO:0005868">
    <property type="term" value="C:cytoplasmic dynein complex"/>
    <property type="evidence" value="ECO:0007669"/>
    <property type="project" value="TreeGrafter"/>
</dbReference>
<comment type="similarity">
    <text evidence="1">Belongs to the dynein light chain Tctex-type family.</text>
</comment>
<evidence type="ECO:0000313" key="2">
    <source>
        <dbReference type="EMBL" id="EEH56305.1"/>
    </source>
</evidence>
<organism evidence="3">
    <name type="scientific">Micromonas pusilla (strain CCMP1545)</name>
    <name type="common">Picoplanktonic green alga</name>
    <dbReference type="NCBI Taxonomy" id="564608"/>
    <lineage>
        <taxon>Eukaryota</taxon>
        <taxon>Viridiplantae</taxon>
        <taxon>Chlorophyta</taxon>
        <taxon>Mamiellophyceae</taxon>
        <taxon>Mamiellales</taxon>
        <taxon>Mamiellaceae</taxon>
        <taxon>Micromonas</taxon>
    </lineage>
</organism>
<name>C1MUD2_MICPC</name>
<accession>C1MUD2</accession>
<dbReference type="GO" id="GO:0005737">
    <property type="term" value="C:cytoplasm"/>
    <property type="evidence" value="ECO:0007669"/>
    <property type="project" value="TreeGrafter"/>
</dbReference>
<dbReference type="GO" id="GO:0045505">
    <property type="term" value="F:dynein intermediate chain binding"/>
    <property type="evidence" value="ECO:0007669"/>
    <property type="project" value="TreeGrafter"/>
</dbReference>
<dbReference type="KEGG" id="mpp:MICPUCDRAFT_49621"/>
<dbReference type="OMA" id="CRQMAKT"/>
<dbReference type="Gene3D" id="3.30.1140.40">
    <property type="entry name" value="Tctex-1"/>
    <property type="match status" value="1"/>
</dbReference>
<keyword evidence="2" id="KW-0282">Flagellum</keyword>
<dbReference type="Pfam" id="PF03645">
    <property type="entry name" value="Tctex-1"/>
    <property type="match status" value="1"/>
</dbReference>
<keyword evidence="3" id="KW-1185">Reference proteome</keyword>
<dbReference type="GeneID" id="9684918"/>
<dbReference type="RefSeq" id="XP_003059173.1">
    <property type="nucleotide sequence ID" value="XM_003059127.1"/>
</dbReference>
<protein>
    <submittedName>
        <fullName evidence="2">Flagellar outer dynein arm light chain 2</fullName>
    </submittedName>
</protein>
<reference evidence="2 3" key="1">
    <citation type="journal article" date="2009" name="Science">
        <title>Green evolution and dynamic adaptations revealed by genomes of the marine picoeukaryotes Micromonas.</title>
        <authorList>
            <person name="Worden A.Z."/>
            <person name="Lee J.H."/>
            <person name="Mock T."/>
            <person name="Rouze P."/>
            <person name="Simmons M.P."/>
            <person name="Aerts A.L."/>
            <person name="Allen A.E."/>
            <person name="Cuvelier M.L."/>
            <person name="Derelle E."/>
            <person name="Everett M.V."/>
            <person name="Foulon E."/>
            <person name="Grimwood J."/>
            <person name="Gundlach H."/>
            <person name="Henrissat B."/>
            <person name="Napoli C."/>
            <person name="McDonald S.M."/>
            <person name="Parker M.S."/>
            <person name="Rombauts S."/>
            <person name="Salamov A."/>
            <person name="Von Dassow P."/>
            <person name="Badger J.H."/>
            <person name="Coutinho P.M."/>
            <person name="Demir E."/>
            <person name="Dubchak I."/>
            <person name="Gentemann C."/>
            <person name="Eikrem W."/>
            <person name="Gready J.E."/>
            <person name="John U."/>
            <person name="Lanier W."/>
            <person name="Lindquist E.A."/>
            <person name="Lucas S."/>
            <person name="Mayer K.F."/>
            <person name="Moreau H."/>
            <person name="Not F."/>
            <person name="Otillar R."/>
            <person name="Panaud O."/>
            <person name="Pangilinan J."/>
            <person name="Paulsen I."/>
            <person name="Piegu B."/>
            <person name="Poliakov A."/>
            <person name="Robbens S."/>
            <person name="Schmutz J."/>
            <person name="Toulza E."/>
            <person name="Wyss T."/>
            <person name="Zelensky A."/>
            <person name="Zhou K."/>
            <person name="Armbrust E.V."/>
            <person name="Bhattacharya D."/>
            <person name="Goodenough U.W."/>
            <person name="Van de Peer Y."/>
            <person name="Grigoriev I.V."/>
        </authorList>
    </citation>
    <scope>NUCLEOTIDE SEQUENCE [LARGE SCALE GENOMIC DNA]</scope>
    <source>
        <strain evidence="2 3">CCMP1545</strain>
    </source>
</reference>
<dbReference type="STRING" id="564608.C1MUD2"/>
<dbReference type="Proteomes" id="UP000001876">
    <property type="component" value="Unassembled WGS sequence"/>
</dbReference>
<proteinExistence type="inferred from homology"/>
<dbReference type="CDD" id="cd21459">
    <property type="entry name" value="DLC-like_TCTEX1D2"/>
    <property type="match status" value="1"/>
</dbReference>
<dbReference type="eggNOG" id="KOG4108">
    <property type="taxonomic scope" value="Eukaryota"/>
</dbReference>
<dbReference type="PANTHER" id="PTHR21255:SF7">
    <property type="entry name" value="DYNEIN LIGHT CHAIN TCTEX-TYPE PROTEIN 2B"/>
    <property type="match status" value="1"/>
</dbReference>
<dbReference type="AlphaFoldDB" id="C1MUD2"/>